<accession>A0ABU2L2A4</accession>
<dbReference type="InterPro" id="IPR006530">
    <property type="entry name" value="YD"/>
</dbReference>
<name>A0ABU2L2A4_9ACTN</name>
<dbReference type="PRINTS" id="PR00394">
    <property type="entry name" value="RHSPROTEIN"/>
</dbReference>
<gene>
    <name evidence="5" type="ORF">RM780_00840</name>
</gene>
<comment type="caution">
    <text evidence="5">The sequence shown here is derived from an EMBL/GenBank/DDBJ whole genome shotgun (WGS) entry which is preliminary data.</text>
</comment>
<dbReference type="InterPro" id="IPR031325">
    <property type="entry name" value="RHS_repeat"/>
</dbReference>
<sequence length="1554" mass="166498">MGLDDIVSDLTPDSVENVVESGVELVGEGVDAASGWTADRLEDAGLESAAGFVRAAGDAVANRMGADVDEWNLDQTTDPRKLIHGSAGKLRSTAAHLVRFRDAFTAVGDGLAGVDSAGLRGETADAFRRRIEGEPRRWYDAAAACDRAGRALGEFAGTVEWAQERAREAIERYRAASRASEEAREAHNAEVERYNRAVDAHNAAPAEQRGSLPLPPRPGAFHDPGVARAEEAAEILAEARRQRNAAADAARREVAAAREAAPATPSYGDQVTDAATEGVLHSAHVTAGVLRGGAGVLNSVRAANPLDPYNLTHPAEYLTNLNSTGAGFVQAARDPAGAVETALDSAGRDPAEAMGRAVPEVLGSRGRGALRPEAPGAPDAPDVPGDAPAPSAREQVREDGPRERATPDAEATTGGTDPVNLATGRMFLAQADVTLPGALPLAFTRRVESGYRLGRWFGPSWSSTVDQRLEIDAEGVVLLTEDGLVLAYPHPAPGAPSLPASGPARPLERTPEGDYRLTDPAAGLTWHFDGPAEAQGDGPREALLAEISDRNGHRITVEYDGTTPTGLVHSAGYRLRLTTEAGRVTALHLAGAAPDGSDQELVRFGYTAGNLTEVINSSGRPLRYTYDERGRVTSWTDTNGHRYAYAYDGLDRCVAQGGTEGHLAARIAYGDPDPSTGLRVTTVTTPEGHARHYAVDAAGRVVAETDPLGHTTRTAYDTRGRVTARTDALGRTTAFHRDARGDVVAVVRPDGSRFSFAYNDLRLPAEIAEPGGAVWRLAYDERGNRTAVTDPDGHTTRYAYDANGRPTAVTDALGATTRLRCDAAGLPVEITDPLGGVTAFRRDAFGRPVEITDPLGGTERLEWTVEGRPARHVAADGAERSWAWDGEGNCVRHTDPVGGVTAFAYGPFDLPLARTDPDGARHAFAHDSELRLRSVTNPRGLTWTYAYDAAGRLTSETDFDGRTLTFAHDATGALTARTNALGQTVAYERDALGRVARKEADGRATVHLYDAAGRLASALGPDAELHLRRDRLGRVLSETVAGRVLSHAYDPLGRPVSRTTPGGAVSAFRYDAAGRRTGLDASGHALAFAHDAAGRETARRVGSLLLTRDWDPAGRLASQALLASGAPEPLARRSYTYRADGHLAALEDPAGGARAFDLDAVGRVTAVRGPGGWAESYAYDGAGDQTHAAFPGAGAAAGARAYAGTRVTRAGRIRYAYDAAGRITSRRRRRLSGEWETWRYAWDAEDRLTAVTTPDGTRWRYRYDPLGRRVAKERLSPDGSSAVERTDFTWDGPVLVEQTTAAPAFPAPVTLTWDHDGLHPIAQTERRGDTDSRFFAIVTDLIGTPTHLVDPATGTVAWQSRTTLWGTTAWPTTSTAHTPLRFPGQYADPESGLHYNLHRHYDPTTARYTTPDPLGLTPAPNPVAYVHNPLTWSDPWGLAPCPTGDRAIDESLARIDPDNLTMTRTVERHLDDFSGRRQSADGGYYTFRTRPFVDSHQLVLDIMAGSAPMLDPRGVPGALRWDTPGAFNGRSGRWELVIDTQNNRIMHFNFTSER</sequence>
<dbReference type="InterPro" id="IPR050708">
    <property type="entry name" value="T6SS_VgrG/RHS"/>
</dbReference>
<evidence type="ECO:0000313" key="5">
    <source>
        <dbReference type="EMBL" id="MDT0305512.1"/>
    </source>
</evidence>
<keyword evidence="6" id="KW-1185">Reference proteome</keyword>
<keyword evidence="1" id="KW-0175">Coiled coil</keyword>
<dbReference type="PANTHER" id="PTHR32305">
    <property type="match status" value="1"/>
</dbReference>
<evidence type="ECO:0000259" key="4">
    <source>
        <dbReference type="Pfam" id="PF21725"/>
    </source>
</evidence>
<dbReference type="Proteomes" id="UP001183388">
    <property type="component" value="Unassembled WGS sequence"/>
</dbReference>
<dbReference type="Pfam" id="PF20148">
    <property type="entry name" value="DUF6531"/>
    <property type="match status" value="1"/>
</dbReference>
<feature type="domain" description="DUF6531" evidence="3">
    <location>
        <begin position="417"/>
        <end position="488"/>
    </location>
</feature>
<evidence type="ECO:0000259" key="3">
    <source>
        <dbReference type="Pfam" id="PF20148"/>
    </source>
</evidence>
<organism evidence="5 6">
    <name type="scientific">Streptomyces boetiae</name>
    <dbReference type="NCBI Taxonomy" id="3075541"/>
    <lineage>
        <taxon>Bacteria</taxon>
        <taxon>Bacillati</taxon>
        <taxon>Actinomycetota</taxon>
        <taxon>Actinomycetes</taxon>
        <taxon>Kitasatosporales</taxon>
        <taxon>Streptomycetaceae</taxon>
        <taxon>Streptomyces</taxon>
    </lineage>
</organism>
<dbReference type="InterPro" id="IPR011044">
    <property type="entry name" value="Quino_amine_DH_bsu"/>
</dbReference>
<dbReference type="InterPro" id="IPR045351">
    <property type="entry name" value="DUF6531"/>
</dbReference>
<evidence type="ECO:0000256" key="1">
    <source>
        <dbReference type="SAM" id="Coils"/>
    </source>
</evidence>
<feature type="domain" description="Putative T7SS secretion signal" evidence="4">
    <location>
        <begin position="15"/>
        <end position="265"/>
    </location>
</feature>
<dbReference type="RefSeq" id="WP_311628419.1">
    <property type="nucleotide sequence ID" value="NZ_JAVREN010000001.1"/>
</dbReference>
<dbReference type="Pfam" id="PF21725">
    <property type="entry name" value="T7SS_signal"/>
    <property type="match status" value="1"/>
</dbReference>
<dbReference type="Gene3D" id="2.180.10.10">
    <property type="entry name" value="RHS repeat-associated core"/>
    <property type="match status" value="2"/>
</dbReference>
<feature type="compositionally biased region" description="Low complexity" evidence="2">
    <location>
        <begin position="374"/>
        <end position="392"/>
    </location>
</feature>
<feature type="coiled-coil region" evidence="1">
    <location>
        <begin position="166"/>
        <end position="204"/>
    </location>
</feature>
<feature type="compositionally biased region" description="Basic and acidic residues" evidence="2">
    <location>
        <begin position="394"/>
        <end position="407"/>
    </location>
</feature>
<feature type="region of interest" description="Disordered" evidence="2">
    <location>
        <begin position="366"/>
        <end position="418"/>
    </location>
</feature>
<dbReference type="Pfam" id="PF05593">
    <property type="entry name" value="RHS_repeat"/>
    <property type="match status" value="9"/>
</dbReference>
<protein>
    <submittedName>
        <fullName evidence="5">RHS repeat-associated core domain-containing protein</fullName>
    </submittedName>
</protein>
<evidence type="ECO:0000313" key="6">
    <source>
        <dbReference type="Proteomes" id="UP001183388"/>
    </source>
</evidence>
<dbReference type="SUPFAM" id="SSF50969">
    <property type="entry name" value="YVTN repeat-like/Quinoprotein amine dehydrogenase"/>
    <property type="match status" value="1"/>
</dbReference>
<dbReference type="PANTHER" id="PTHR32305:SF15">
    <property type="entry name" value="PROTEIN RHSA-RELATED"/>
    <property type="match status" value="1"/>
</dbReference>
<evidence type="ECO:0000256" key="2">
    <source>
        <dbReference type="SAM" id="MobiDB-lite"/>
    </source>
</evidence>
<dbReference type="InterPro" id="IPR022385">
    <property type="entry name" value="Rhs_assc_core"/>
</dbReference>
<dbReference type="NCBIfam" id="TIGR01643">
    <property type="entry name" value="YD_repeat_2x"/>
    <property type="match status" value="13"/>
</dbReference>
<dbReference type="NCBIfam" id="TIGR03696">
    <property type="entry name" value="Rhs_assc_core"/>
    <property type="match status" value="1"/>
</dbReference>
<proteinExistence type="predicted"/>
<dbReference type="InterPro" id="IPR049082">
    <property type="entry name" value="T7SS_signal"/>
</dbReference>
<dbReference type="EMBL" id="JAVREN010000001">
    <property type="protein sequence ID" value="MDT0305512.1"/>
    <property type="molecule type" value="Genomic_DNA"/>
</dbReference>
<reference evidence="6" key="1">
    <citation type="submission" date="2023-07" db="EMBL/GenBank/DDBJ databases">
        <title>30 novel species of actinomycetes from the DSMZ collection.</title>
        <authorList>
            <person name="Nouioui I."/>
        </authorList>
    </citation>
    <scope>NUCLEOTIDE SEQUENCE [LARGE SCALE GENOMIC DNA]</scope>
    <source>
        <strain evidence="6">DSM 44917</strain>
    </source>
</reference>
<feature type="region of interest" description="Disordered" evidence="2">
    <location>
        <begin position="204"/>
        <end position="224"/>
    </location>
</feature>